<comment type="caution">
    <text evidence="3">The sequence shown here is derived from an EMBL/GenBank/DDBJ whole genome shotgun (WGS) entry which is preliminary data.</text>
</comment>
<dbReference type="InterPro" id="IPR041497">
    <property type="entry name" value="Thump-like"/>
</dbReference>
<evidence type="ECO:0000313" key="3">
    <source>
        <dbReference type="EMBL" id="KAA3758223.1"/>
    </source>
</evidence>
<proteinExistence type="predicted"/>
<gene>
    <name evidence="3" type="ORF">F3F73_21025</name>
</gene>
<dbReference type="AlphaFoldDB" id="A0A7J4XDA8"/>
<evidence type="ECO:0000259" key="1">
    <source>
        <dbReference type="Pfam" id="PF18096"/>
    </source>
</evidence>
<feature type="domain" description="THUMP-like" evidence="1">
    <location>
        <begin position="321"/>
        <end position="392"/>
    </location>
</feature>
<name>A0A7J4XDA8_9BACE</name>
<evidence type="ECO:0000259" key="2">
    <source>
        <dbReference type="Pfam" id="PF22013"/>
    </source>
</evidence>
<dbReference type="Gene3D" id="1.10.10.1110">
    <property type="entry name" value="Methyltransferase PG1098, N-terminal domain"/>
    <property type="match status" value="1"/>
</dbReference>
<sequence length="397" mass="44442">MTLSRQTLDFIRDHAHEDIHALALQTPKYPDVDMPAAILQIAGKQAAANKIPSWAAIEGILYPRHLSMEQCSSETTALYKASLLNGNTLTDLTGGLGIDCAFLATKFKHISYVERQEELCEIASHNFPLLGLNHITIYNEDAVTHLQQMNREDCIFIDPARRNEHGGKTVAISDCEPDVAKLEELLLSKANRIMIKLSPMLDLSLALKTMKHTQEAHVISVNNDCKELLLIIGDTPPTHQIPIHCINLTSKEKQSFVFTREEEARAECTYTEKVGTYLYEPNASILKAGAFRSIAASYHTRKLHPNSHLYTSDEWIKEFPGRVFQVTGQCSFNKKEIKECIGDIKKANITVRNFPATVAEIRKRTKLSDGGETYLFATTLSNDQKVLIRCSKVSSNS</sequence>
<reference evidence="3 4" key="1">
    <citation type="journal article" date="2019" name="Nat. Med.">
        <title>A library of human gut bacterial isolates paired with longitudinal multiomics data enables mechanistic microbiome research.</title>
        <authorList>
            <person name="Poyet M."/>
            <person name="Groussin M."/>
            <person name="Gibbons S.M."/>
            <person name="Avila-Pacheco J."/>
            <person name="Jiang X."/>
            <person name="Kearney S.M."/>
            <person name="Perrotta A.R."/>
            <person name="Berdy B."/>
            <person name="Zhao S."/>
            <person name="Lieberman T.D."/>
            <person name="Swanson P.K."/>
            <person name="Smith M."/>
            <person name="Roesemann S."/>
            <person name="Alexander J.E."/>
            <person name="Rich S.A."/>
            <person name="Livny J."/>
            <person name="Vlamakis H."/>
            <person name="Clish C."/>
            <person name="Bullock K."/>
            <person name="Deik A."/>
            <person name="Scott J."/>
            <person name="Pierce K.A."/>
            <person name="Xavier R.J."/>
            <person name="Alm E.J."/>
        </authorList>
    </citation>
    <scope>NUCLEOTIDE SEQUENCE [LARGE SCALE GENOMIC DNA]</scope>
    <source>
        <strain evidence="3 4">BIOML-A10</strain>
    </source>
</reference>
<dbReference type="InterPro" id="IPR054168">
    <property type="entry name" value="PG_1098_Fer"/>
</dbReference>
<evidence type="ECO:0000313" key="4">
    <source>
        <dbReference type="Proteomes" id="UP000422221"/>
    </source>
</evidence>
<dbReference type="EMBL" id="VWMK01000028">
    <property type="protein sequence ID" value="KAA3758223.1"/>
    <property type="molecule type" value="Genomic_DNA"/>
</dbReference>
<dbReference type="GO" id="GO:0008168">
    <property type="term" value="F:methyltransferase activity"/>
    <property type="evidence" value="ECO:0007669"/>
    <property type="project" value="UniProtKB-KW"/>
</dbReference>
<dbReference type="Pfam" id="PF18096">
    <property type="entry name" value="Thump_like"/>
    <property type="match status" value="1"/>
</dbReference>
<accession>A0A7J4XDA8</accession>
<protein>
    <submittedName>
        <fullName evidence="3">SAM-dependent methyltransferase</fullName>
    </submittedName>
</protein>
<dbReference type="SUPFAM" id="SSF53335">
    <property type="entry name" value="S-adenosyl-L-methionine-dependent methyltransferases"/>
    <property type="match status" value="1"/>
</dbReference>
<dbReference type="PANTHER" id="PTHR14741:SF32">
    <property type="entry name" value="TRIMETHYLGUANOSINE SYNTHASE"/>
    <property type="match status" value="1"/>
</dbReference>
<keyword evidence="3" id="KW-0489">Methyltransferase</keyword>
<dbReference type="Proteomes" id="UP000422221">
    <property type="component" value="Unassembled WGS sequence"/>
</dbReference>
<feature type="domain" description="PG-1098 ferredoxin-like" evidence="2">
    <location>
        <begin position="277"/>
        <end position="320"/>
    </location>
</feature>
<dbReference type="Gene3D" id="3.40.50.150">
    <property type="entry name" value="Vaccinia Virus protein VP39"/>
    <property type="match status" value="1"/>
</dbReference>
<keyword evidence="3" id="KW-0808">Transferase</keyword>
<dbReference type="Pfam" id="PF22013">
    <property type="entry name" value="PG_1098_Fer"/>
    <property type="match status" value="1"/>
</dbReference>
<dbReference type="InterPro" id="IPR029063">
    <property type="entry name" value="SAM-dependent_MTases_sf"/>
</dbReference>
<dbReference type="PANTHER" id="PTHR14741">
    <property type="entry name" value="S-ADENOSYLMETHIONINE-DEPENDENT METHYLTRANSFERASE RELATED"/>
    <property type="match status" value="1"/>
</dbReference>
<dbReference type="RefSeq" id="WP_007479686.1">
    <property type="nucleotide sequence ID" value="NZ_CP072243.1"/>
</dbReference>
<dbReference type="GO" id="GO:0032259">
    <property type="term" value="P:methylation"/>
    <property type="evidence" value="ECO:0007669"/>
    <property type="project" value="UniProtKB-KW"/>
</dbReference>
<organism evidence="3 4">
    <name type="scientific">Bacteroides salyersiae</name>
    <dbReference type="NCBI Taxonomy" id="291644"/>
    <lineage>
        <taxon>Bacteria</taxon>
        <taxon>Pseudomonadati</taxon>
        <taxon>Bacteroidota</taxon>
        <taxon>Bacteroidia</taxon>
        <taxon>Bacteroidales</taxon>
        <taxon>Bacteroidaceae</taxon>
        <taxon>Bacteroides</taxon>
    </lineage>
</organism>